<feature type="non-terminal residue" evidence="2">
    <location>
        <position position="1"/>
    </location>
</feature>
<proteinExistence type="predicted"/>
<dbReference type="NCBIfam" id="TIGR00199">
    <property type="entry name" value="PncC_domain"/>
    <property type="match status" value="1"/>
</dbReference>
<comment type="caution">
    <text evidence="2">The sequence shown here is derived from an EMBL/GenBank/DDBJ whole genome shotgun (WGS) entry which is preliminary data.</text>
</comment>
<dbReference type="InterPro" id="IPR036653">
    <property type="entry name" value="CinA-like_C"/>
</dbReference>
<dbReference type="Pfam" id="PF02464">
    <property type="entry name" value="CinA"/>
    <property type="match status" value="1"/>
</dbReference>
<dbReference type="AlphaFoldDB" id="A0A0F9B6B5"/>
<sequence length="109" mass="11603">VYSIQAKIDLLGIDNRLVSEYGAVSSETAAAMTEATLKRCQADVGLAVTGIAGPGGGTAQKPVGTVWISFKRGDRKPLCRLFHFHGSRDQIRRKTAVAAFLLAESELNG</sequence>
<accession>A0A0F9B6B5</accession>
<organism evidence="2">
    <name type="scientific">marine sediment metagenome</name>
    <dbReference type="NCBI Taxonomy" id="412755"/>
    <lineage>
        <taxon>unclassified sequences</taxon>
        <taxon>metagenomes</taxon>
        <taxon>ecological metagenomes</taxon>
    </lineage>
</organism>
<dbReference type="EMBL" id="LAZR01039366">
    <property type="protein sequence ID" value="KKL17175.1"/>
    <property type="molecule type" value="Genomic_DNA"/>
</dbReference>
<name>A0A0F9B6B5_9ZZZZ</name>
<protein>
    <recommendedName>
        <fullName evidence="1">CinA C-terminal domain-containing protein</fullName>
    </recommendedName>
</protein>
<feature type="domain" description="CinA C-terminal" evidence="1">
    <location>
        <begin position="1"/>
        <end position="104"/>
    </location>
</feature>
<reference evidence="2" key="1">
    <citation type="journal article" date="2015" name="Nature">
        <title>Complex archaea that bridge the gap between prokaryotes and eukaryotes.</title>
        <authorList>
            <person name="Spang A."/>
            <person name="Saw J.H."/>
            <person name="Jorgensen S.L."/>
            <person name="Zaremba-Niedzwiedzka K."/>
            <person name="Martijn J."/>
            <person name="Lind A.E."/>
            <person name="van Eijk R."/>
            <person name="Schleper C."/>
            <person name="Guy L."/>
            <person name="Ettema T.J."/>
        </authorList>
    </citation>
    <scope>NUCLEOTIDE SEQUENCE</scope>
</reference>
<dbReference type="SUPFAM" id="SSF142433">
    <property type="entry name" value="CinA-like"/>
    <property type="match status" value="1"/>
</dbReference>
<dbReference type="InterPro" id="IPR008136">
    <property type="entry name" value="CinA_C"/>
</dbReference>
<dbReference type="Gene3D" id="3.90.950.20">
    <property type="entry name" value="CinA-like"/>
    <property type="match status" value="1"/>
</dbReference>
<gene>
    <name evidence="2" type="ORF">LCGC14_2488210</name>
</gene>
<evidence type="ECO:0000259" key="1">
    <source>
        <dbReference type="Pfam" id="PF02464"/>
    </source>
</evidence>
<evidence type="ECO:0000313" key="2">
    <source>
        <dbReference type="EMBL" id="KKL17175.1"/>
    </source>
</evidence>